<proteinExistence type="predicted"/>
<reference evidence="2 3" key="1">
    <citation type="journal article" date="2016" name="Nat. Commun.">
        <title>Thousands of microbial genomes shed light on interconnected biogeochemical processes in an aquifer system.</title>
        <authorList>
            <person name="Anantharaman K."/>
            <person name="Brown C.T."/>
            <person name="Hug L.A."/>
            <person name="Sharon I."/>
            <person name="Castelle C.J."/>
            <person name="Probst A.J."/>
            <person name="Thomas B.C."/>
            <person name="Singh A."/>
            <person name="Wilkins M.J."/>
            <person name="Karaoz U."/>
            <person name="Brodie E.L."/>
            <person name="Williams K.H."/>
            <person name="Hubbard S.S."/>
            <person name="Banfield J.F."/>
        </authorList>
    </citation>
    <scope>NUCLEOTIDE SEQUENCE [LARGE SCALE GENOMIC DNA]</scope>
</reference>
<dbReference type="InterPro" id="IPR007427">
    <property type="entry name" value="DUF475"/>
</dbReference>
<feature type="transmembrane region" description="Helical" evidence="1">
    <location>
        <begin position="258"/>
        <end position="275"/>
    </location>
</feature>
<evidence type="ECO:0000256" key="1">
    <source>
        <dbReference type="SAM" id="Phobius"/>
    </source>
</evidence>
<dbReference type="EMBL" id="MFAA01000001">
    <property type="protein sequence ID" value="OGD69669.1"/>
    <property type="molecule type" value="Genomic_DNA"/>
</dbReference>
<keyword evidence="1" id="KW-0812">Transmembrane</keyword>
<dbReference type="PANTHER" id="PTHR30238:SF4">
    <property type="entry name" value="SLL1022 PROTEIN"/>
    <property type="match status" value="1"/>
</dbReference>
<dbReference type="AlphaFoldDB" id="A0A1F5EQJ1"/>
<dbReference type="PANTHER" id="PTHR30238">
    <property type="entry name" value="MEMBRANE BOUND PREDICTED REDOX MODULATOR"/>
    <property type="match status" value="1"/>
</dbReference>
<dbReference type="NCBIfam" id="NF010612">
    <property type="entry name" value="PRK14013.1-2"/>
    <property type="match status" value="1"/>
</dbReference>
<evidence type="ECO:0000313" key="2">
    <source>
        <dbReference type="EMBL" id="OGD69669.1"/>
    </source>
</evidence>
<keyword evidence="1" id="KW-1133">Transmembrane helix</keyword>
<dbReference type="Pfam" id="PF04332">
    <property type="entry name" value="DUF475"/>
    <property type="match status" value="1"/>
</dbReference>
<sequence>MTIFSILLTVFGLCLFEIISSIDNAIVNAEVLSTMSQRARKWFLLWGLLFAVVVVRGLLPWLIVWAVMPELGPIGALMATFSSDPAVIEAVEKSAPILLIGGGIFLIFLFFHWLFLEPKEYGLKGEKFFHAQGVWFFAVVSVILSVVVWFALQISPMLAFGAVIGSTAFFITHGFKQNAELEEKRLVEGKGNLSDLSKIFYLEVLDTTFSVDGVLGAFAFTLSVPLIVLGNGIGALVLRQMTVSNMDRIKKYVYLKNGAMYSILFLGLIMLMDSFGMHIPAWLSPVVTFGVVGFFFFKSKRELNYENK</sequence>
<dbReference type="Proteomes" id="UP000185891">
    <property type="component" value="Unassembled WGS sequence"/>
</dbReference>
<gene>
    <name evidence="2" type="ORF">A3E89_01330</name>
</gene>
<accession>A0A1F5EQJ1</accession>
<feature type="transmembrane region" description="Helical" evidence="1">
    <location>
        <begin position="281"/>
        <end position="297"/>
    </location>
</feature>
<feature type="transmembrane region" description="Helical" evidence="1">
    <location>
        <begin position="45"/>
        <end position="68"/>
    </location>
</feature>
<protein>
    <recommendedName>
        <fullName evidence="4">DUF475 domain-containing protein</fullName>
    </recommendedName>
</protein>
<feature type="transmembrane region" description="Helical" evidence="1">
    <location>
        <begin position="128"/>
        <end position="150"/>
    </location>
</feature>
<organism evidence="2 3">
    <name type="scientific">Candidatus Campbellbacteria bacterium RIFCSPHIGHO2_12_FULL_35_10</name>
    <dbReference type="NCBI Taxonomy" id="1797578"/>
    <lineage>
        <taxon>Bacteria</taxon>
        <taxon>Candidatus Campbelliibacteriota</taxon>
    </lineage>
</organism>
<name>A0A1F5EQJ1_9BACT</name>
<feature type="transmembrane region" description="Helical" evidence="1">
    <location>
        <begin position="214"/>
        <end position="238"/>
    </location>
</feature>
<evidence type="ECO:0008006" key="4">
    <source>
        <dbReference type="Google" id="ProtNLM"/>
    </source>
</evidence>
<feature type="transmembrane region" description="Helical" evidence="1">
    <location>
        <begin position="97"/>
        <end position="116"/>
    </location>
</feature>
<evidence type="ECO:0000313" key="3">
    <source>
        <dbReference type="Proteomes" id="UP000185891"/>
    </source>
</evidence>
<comment type="caution">
    <text evidence="2">The sequence shown here is derived from an EMBL/GenBank/DDBJ whole genome shotgun (WGS) entry which is preliminary data.</text>
</comment>
<keyword evidence="1" id="KW-0472">Membrane</keyword>